<feature type="region of interest" description="Disordered" evidence="1">
    <location>
        <begin position="15"/>
        <end position="45"/>
    </location>
</feature>
<feature type="region of interest" description="Disordered" evidence="1">
    <location>
        <begin position="70"/>
        <end position="95"/>
    </location>
</feature>
<accession>A0A4S8KHK8</accession>
<protein>
    <submittedName>
        <fullName evidence="2">Uncharacterized protein</fullName>
    </submittedName>
</protein>
<dbReference type="AlphaFoldDB" id="A0A4S8KHK8"/>
<evidence type="ECO:0000313" key="3">
    <source>
        <dbReference type="Proteomes" id="UP000317650"/>
    </source>
</evidence>
<evidence type="ECO:0000256" key="1">
    <source>
        <dbReference type="SAM" id="MobiDB-lite"/>
    </source>
</evidence>
<keyword evidence="3" id="KW-1185">Reference proteome</keyword>
<dbReference type="Proteomes" id="UP000317650">
    <property type="component" value="Chromosome 4"/>
</dbReference>
<proteinExistence type="predicted"/>
<comment type="caution">
    <text evidence="2">The sequence shown here is derived from an EMBL/GenBank/DDBJ whole genome shotgun (WGS) entry which is preliminary data.</text>
</comment>
<name>A0A4S8KHK8_MUSBA</name>
<sequence>MNQLVLLAMHHHHDPSFLPPNIKIREDHRKRPSTSMKGGDKVGHQRSCSLLRVDYMELLENATDNDRKLIQGRQRTRISHTYHTREETGHEWPDQ</sequence>
<gene>
    <name evidence="2" type="ORF">C4D60_Mb04t37610</name>
</gene>
<feature type="compositionally biased region" description="Basic and acidic residues" evidence="1">
    <location>
        <begin position="83"/>
        <end position="95"/>
    </location>
</feature>
<evidence type="ECO:0000313" key="2">
    <source>
        <dbReference type="EMBL" id="THU74837.1"/>
    </source>
</evidence>
<dbReference type="EMBL" id="PYDT01000001">
    <property type="protein sequence ID" value="THU74837.1"/>
    <property type="molecule type" value="Genomic_DNA"/>
</dbReference>
<organism evidence="2 3">
    <name type="scientific">Musa balbisiana</name>
    <name type="common">Banana</name>
    <dbReference type="NCBI Taxonomy" id="52838"/>
    <lineage>
        <taxon>Eukaryota</taxon>
        <taxon>Viridiplantae</taxon>
        <taxon>Streptophyta</taxon>
        <taxon>Embryophyta</taxon>
        <taxon>Tracheophyta</taxon>
        <taxon>Spermatophyta</taxon>
        <taxon>Magnoliopsida</taxon>
        <taxon>Liliopsida</taxon>
        <taxon>Zingiberales</taxon>
        <taxon>Musaceae</taxon>
        <taxon>Musa</taxon>
    </lineage>
</organism>
<reference evidence="2 3" key="1">
    <citation type="journal article" date="2019" name="Nat. Plants">
        <title>Genome sequencing of Musa balbisiana reveals subgenome evolution and function divergence in polyploid bananas.</title>
        <authorList>
            <person name="Yao X."/>
        </authorList>
    </citation>
    <scope>NUCLEOTIDE SEQUENCE [LARGE SCALE GENOMIC DNA]</scope>
    <source>
        <strain evidence="3">cv. DH-PKW</strain>
        <tissue evidence="2">Leaves</tissue>
    </source>
</reference>